<dbReference type="Pfam" id="PF00635">
    <property type="entry name" value="Motile_Sperm"/>
    <property type="match status" value="1"/>
</dbReference>
<gene>
    <name evidence="9" type="ORF">PV328_000493</name>
</gene>
<keyword evidence="4 7" id="KW-1133">Transmembrane helix</keyword>
<reference evidence="9" key="1">
    <citation type="journal article" date="2023" name="bioRxiv">
        <title>Scaffold-level genome assemblies of two parasitoid biocontrol wasps reveal the parthenogenesis mechanism and an associated novel virus.</title>
        <authorList>
            <person name="Inwood S."/>
            <person name="Skelly J."/>
            <person name="Guhlin J."/>
            <person name="Harrop T."/>
            <person name="Goldson S."/>
            <person name="Dearden P."/>
        </authorList>
    </citation>
    <scope>NUCLEOTIDE SEQUENCE</scope>
    <source>
        <strain evidence="9">Irish</strain>
        <tissue evidence="9">Whole body</tissue>
    </source>
</reference>
<dbReference type="SUPFAM" id="SSF49354">
    <property type="entry name" value="PapD-like"/>
    <property type="match status" value="1"/>
</dbReference>
<evidence type="ECO:0000313" key="9">
    <source>
        <dbReference type="EMBL" id="KAK0176348.1"/>
    </source>
</evidence>
<dbReference type="GO" id="GO:0005789">
    <property type="term" value="C:endoplasmic reticulum membrane"/>
    <property type="evidence" value="ECO:0007669"/>
    <property type="project" value="InterPro"/>
</dbReference>
<dbReference type="GO" id="GO:0061817">
    <property type="term" value="P:endoplasmic reticulum-plasma membrane tethering"/>
    <property type="evidence" value="ECO:0007669"/>
    <property type="project" value="TreeGrafter"/>
</dbReference>
<evidence type="ECO:0000256" key="4">
    <source>
        <dbReference type="ARBA" id="ARBA00022989"/>
    </source>
</evidence>
<name>A0AA39KWC7_9HYME</name>
<dbReference type="AlphaFoldDB" id="A0AA39KWC7"/>
<comment type="similarity">
    <text evidence="2">Belongs to the VAMP-associated protein (VAP) (TC 9.B.17) family.</text>
</comment>
<feature type="region of interest" description="Disordered" evidence="6">
    <location>
        <begin position="216"/>
        <end position="235"/>
    </location>
</feature>
<dbReference type="InterPro" id="IPR000535">
    <property type="entry name" value="MSP_dom"/>
</dbReference>
<sequence>MTKPEQVLTIEPQGELRFRGPFTGSPVTSYIKLINPTSQKVYFKIKTTAPRRYCVRPNNGVLKAKEIIEIAVCLQPFEFDPTEKNKHKFMVQTVIAPEGDTDDFVNDVWKDINDDLVMEYKLKCVFENPVSTNSPGKPSETNATKTDSNTTNGKNKATGDVAKPSTTVYPTRESEDMLIKVHMKVQELQVEESRLRQECLKLKEEVLKSQRILDKGTNESSGRFTSGPVERSNPPLSLSSTTMIAAVVMVIVGYFLGKLI</sequence>
<dbReference type="PROSITE" id="PS50202">
    <property type="entry name" value="MSP"/>
    <property type="match status" value="1"/>
</dbReference>
<reference evidence="9" key="2">
    <citation type="submission" date="2023-03" db="EMBL/GenBank/DDBJ databases">
        <authorList>
            <person name="Inwood S.N."/>
            <person name="Skelly J.G."/>
            <person name="Guhlin J."/>
            <person name="Harrop T.W.R."/>
            <person name="Goldson S.G."/>
            <person name="Dearden P.K."/>
        </authorList>
    </citation>
    <scope>NUCLEOTIDE SEQUENCE</scope>
    <source>
        <strain evidence="9">Irish</strain>
        <tissue evidence="9">Whole body</tissue>
    </source>
</reference>
<feature type="domain" description="MSP" evidence="8">
    <location>
        <begin position="7"/>
        <end position="127"/>
    </location>
</feature>
<evidence type="ECO:0000313" key="10">
    <source>
        <dbReference type="Proteomes" id="UP001168990"/>
    </source>
</evidence>
<keyword evidence="3 7" id="KW-0812">Transmembrane</keyword>
<proteinExistence type="inferred from homology"/>
<dbReference type="GO" id="GO:0090158">
    <property type="term" value="P:endoplasmic reticulum membrane organization"/>
    <property type="evidence" value="ECO:0007669"/>
    <property type="project" value="TreeGrafter"/>
</dbReference>
<dbReference type="Gene3D" id="2.60.40.10">
    <property type="entry name" value="Immunoglobulins"/>
    <property type="match status" value="1"/>
</dbReference>
<evidence type="ECO:0000259" key="8">
    <source>
        <dbReference type="PROSITE" id="PS50202"/>
    </source>
</evidence>
<comment type="caution">
    <text evidence="9">The sequence shown here is derived from an EMBL/GenBank/DDBJ whole genome shotgun (WGS) entry which is preliminary data.</text>
</comment>
<evidence type="ECO:0000256" key="6">
    <source>
        <dbReference type="SAM" id="MobiDB-lite"/>
    </source>
</evidence>
<evidence type="ECO:0000256" key="2">
    <source>
        <dbReference type="ARBA" id="ARBA00008932"/>
    </source>
</evidence>
<keyword evidence="10" id="KW-1185">Reference proteome</keyword>
<feature type="compositionally biased region" description="Polar residues" evidence="6">
    <location>
        <begin position="131"/>
        <end position="155"/>
    </location>
</feature>
<feature type="region of interest" description="Disordered" evidence="6">
    <location>
        <begin position="131"/>
        <end position="167"/>
    </location>
</feature>
<dbReference type="PIRSF" id="PIRSF019693">
    <property type="entry name" value="VAMP-associated"/>
    <property type="match status" value="1"/>
</dbReference>
<dbReference type="GO" id="GO:0005886">
    <property type="term" value="C:plasma membrane"/>
    <property type="evidence" value="ECO:0007669"/>
    <property type="project" value="TreeGrafter"/>
</dbReference>
<evidence type="ECO:0000256" key="7">
    <source>
        <dbReference type="SAM" id="Phobius"/>
    </source>
</evidence>
<dbReference type="EMBL" id="JAQQBS010000001">
    <property type="protein sequence ID" value="KAK0176348.1"/>
    <property type="molecule type" value="Genomic_DNA"/>
</dbReference>
<dbReference type="PANTHER" id="PTHR10809">
    <property type="entry name" value="VESICLE-ASSOCIATED MEMBRANE PROTEIN-ASSOCIATED PROTEIN"/>
    <property type="match status" value="1"/>
</dbReference>
<dbReference type="InterPro" id="IPR008962">
    <property type="entry name" value="PapD-like_sf"/>
</dbReference>
<dbReference type="PANTHER" id="PTHR10809:SF6">
    <property type="entry name" value="AT11025P-RELATED"/>
    <property type="match status" value="1"/>
</dbReference>
<dbReference type="Proteomes" id="UP001168990">
    <property type="component" value="Unassembled WGS sequence"/>
</dbReference>
<dbReference type="GO" id="GO:0033149">
    <property type="term" value="F:FFAT motif binding"/>
    <property type="evidence" value="ECO:0007669"/>
    <property type="project" value="TreeGrafter"/>
</dbReference>
<evidence type="ECO:0000256" key="3">
    <source>
        <dbReference type="ARBA" id="ARBA00022692"/>
    </source>
</evidence>
<accession>A0AA39KWC7</accession>
<evidence type="ECO:0000256" key="5">
    <source>
        <dbReference type="ARBA" id="ARBA00023136"/>
    </source>
</evidence>
<evidence type="ECO:0000256" key="1">
    <source>
        <dbReference type="ARBA" id="ARBA00004211"/>
    </source>
</evidence>
<organism evidence="9 10">
    <name type="scientific">Microctonus aethiopoides</name>
    <dbReference type="NCBI Taxonomy" id="144406"/>
    <lineage>
        <taxon>Eukaryota</taxon>
        <taxon>Metazoa</taxon>
        <taxon>Ecdysozoa</taxon>
        <taxon>Arthropoda</taxon>
        <taxon>Hexapoda</taxon>
        <taxon>Insecta</taxon>
        <taxon>Pterygota</taxon>
        <taxon>Neoptera</taxon>
        <taxon>Endopterygota</taxon>
        <taxon>Hymenoptera</taxon>
        <taxon>Apocrita</taxon>
        <taxon>Ichneumonoidea</taxon>
        <taxon>Braconidae</taxon>
        <taxon>Euphorinae</taxon>
        <taxon>Microctonus</taxon>
    </lineage>
</organism>
<feature type="transmembrane region" description="Helical" evidence="7">
    <location>
        <begin position="236"/>
        <end position="256"/>
    </location>
</feature>
<dbReference type="InterPro" id="IPR016763">
    <property type="entry name" value="VAP"/>
</dbReference>
<dbReference type="InterPro" id="IPR013783">
    <property type="entry name" value="Ig-like_fold"/>
</dbReference>
<protein>
    <recommendedName>
        <fullName evidence="8">MSP domain-containing protein</fullName>
    </recommendedName>
</protein>
<comment type="subcellular location">
    <subcellularLocation>
        <location evidence="1">Membrane</location>
        <topology evidence="1">Single-pass type IV membrane protein</topology>
    </subcellularLocation>
</comment>
<keyword evidence="5 7" id="KW-0472">Membrane</keyword>